<dbReference type="InterPro" id="IPR036397">
    <property type="entry name" value="RNaseH_sf"/>
</dbReference>
<keyword evidence="9 16" id="KW-0378">Hydrolase</keyword>
<dbReference type="GO" id="GO:0008409">
    <property type="term" value="F:5'-3' exonuclease activity"/>
    <property type="evidence" value="ECO:0007669"/>
    <property type="project" value="UniProtKB-UniRule"/>
</dbReference>
<feature type="domain" description="DNA-directed DNA polymerase family A palm" evidence="20">
    <location>
        <begin position="812"/>
        <end position="1018"/>
    </location>
</feature>
<evidence type="ECO:0000256" key="6">
    <source>
        <dbReference type="ARBA" id="ARBA00022705"/>
    </source>
</evidence>
<evidence type="ECO:0000256" key="4">
    <source>
        <dbReference type="ARBA" id="ARBA00022679"/>
    </source>
</evidence>
<dbReference type="CDD" id="cd08637">
    <property type="entry name" value="DNA_pol_A_pol_I_C"/>
    <property type="match status" value="1"/>
</dbReference>
<organism evidence="21 22">
    <name type="scientific">Bacteroides pyogenes</name>
    <dbReference type="NCBI Taxonomy" id="310300"/>
    <lineage>
        <taxon>Bacteria</taxon>
        <taxon>Pseudomonadati</taxon>
        <taxon>Bacteroidota</taxon>
        <taxon>Bacteroidia</taxon>
        <taxon>Bacteroidales</taxon>
        <taxon>Bacteroidaceae</taxon>
        <taxon>Bacteroides</taxon>
    </lineage>
</organism>
<dbReference type="AlphaFoldDB" id="A0A5D3EH36"/>
<evidence type="ECO:0000256" key="5">
    <source>
        <dbReference type="ARBA" id="ARBA00022695"/>
    </source>
</evidence>
<dbReference type="CDD" id="cd09898">
    <property type="entry name" value="H3TH_53EXO"/>
    <property type="match status" value="1"/>
</dbReference>
<evidence type="ECO:0000256" key="3">
    <source>
        <dbReference type="ARBA" id="ARBA00020311"/>
    </source>
</evidence>
<keyword evidence="8 16" id="KW-0227">DNA damage</keyword>
<dbReference type="Pfam" id="PF01612">
    <property type="entry name" value="DNA_pol_A_exo1"/>
    <property type="match status" value="1"/>
</dbReference>
<dbReference type="PRINTS" id="PR00868">
    <property type="entry name" value="DNAPOLI"/>
</dbReference>
<dbReference type="Pfam" id="PF01367">
    <property type="entry name" value="5_3_exonuc"/>
    <property type="match status" value="1"/>
</dbReference>
<evidence type="ECO:0000256" key="10">
    <source>
        <dbReference type="ARBA" id="ARBA00022839"/>
    </source>
</evidence>
<feature type="compositionally biased region" description="Basic and acidic residues" evidence="17">
    <location>
        <begin position="392"/>
        <end position="405"/>
    </location>
</feature>
<evidence type="ECO:0000256" key="12">
    <source>
        <dbReference type="ARBA" id="ARBA00023125"/>
    </source>
</evidence>
<dbReference type="EMBL" id="VKLW01000002">
    <property type="protein sequence ID" value="TYK35333.1"/>
    <property type="molecule type" value="Genomic_DNA"/>
</dbReference>
<dbReference type="FunFam" id="1.20.1060.10:FF:000001">
    <property type="entry name" value="DNA polymerase I"/>
    <property type="match status" value="1"/>
</dbReference>
<dbReference type="Pfam" id="PF02739">
    <property type="entry name" value="5_3_exonuc_N"/>
    <property type="match status" value="1"/>
</dbReference>
<dbReference type="InterPro" id="IPR020045">
    <property type="entry name" value="DNA_polI_H3TH"/>
</dbReference>
<dbReference type="SMART" id="SM00482">
    <property type="entry name" value="POLAc"/>
    <property type="match status" value="1"/>
</dbReference>
<evidence type="ECO:0000256" key="16">
    <source>
        <dbReference type="RuleBase" id="RU004460"/>
    </source>
</evidence>
<dbReference type="PROSITE" id="PS00447">
    <property type="entry name" value="DNA_POLYMERASE_A"/>
    <property type="match status" value="1"/>
</dbReference>
<feature type="domain" description="3'-5' exonuclease" evidence="18">
    <location>
        <begin position="462"/>
        <end position="643"/>
    </location>
</feature>
<feature type="compositionally biased region" description="Polar residues" evidence="17">
    <location>
        <begin position="370"/>
        <end position="389"/>
    </location>
</feature>
<gene>
    <name evidence="16 21" type="primary">polA</name>
    <name evidence="21" type="ORF">FNJ60_01080</name>
</gene>
<proteinExistence type="inferred from homology"/>
<dbReference type="FunFam" id="3.30.420.10:FF:000026">
    <property type="entry name" value="DNA polymerase I"/>
    <property type="match status" value="1"/>
</dbReference>
<comment type="function">
    <text evidence="16">In addition to polymerase activity, this DNA polymerase exhibits 3'-5' and 5'-3' exonuclease activity.</text>
</comment>
<dbReference type="Gene3D" id="1.10.150.20">
    <property type="entry name" value="5' to 3' exonuclease, C-terminal subdomain"/>
    <property type="match status" value="2"/>
</dbReference>
<evidence type="ECO:0000256" key="2">
    <source>
        <dbReference type="ARBA" id="ARBA00012417"/>
    </source>
</evidence>
<dbReference type="InterPro" id="IPR043502">
    <property type="entry name" value="DNA/RNA_pol_sf"/>
</dbReference>
<dbReference type="Gene3D" id="3.30.420.10">
    <property type="entry name" value="Ribonuclease H-like superfamily/Ribonuclease H"/>
    <property type="match status" value="1"/>
</dbReference>
<keyword evidence="22" id="KW-1185">Reference proteome</keyword>
<keyword evidence="7" id="KW-0540">Nuclease</keyword>
<feature type="region of interest" description="Disordered" evidence="17">
    <location>
        <begin position="370"/>
        <end position="418"/>
    </location>
</feature>
<dbReference type="SMART" id="SM00475">
    <property type="entry name" value="53EXOc"/>
    <property type="match status" value="1"/>
</dbReference>
<sequence length="1054" mass="118058">MESDNKLFLLDAYALIYRAYYAFIRNPRINSKGLNTSAILGFVNTLEEVLKKENPTHIGVAFDPAGPTFRHEAFEQYKAQREETPEDIRLSVPLIKEIIRAYRIPILEVPGYEADDVIGTLATEAGRRGIATYMMTPDKDYGQLVGENVFMYRPRHTGGFEVMGIEEVKAKFAIESPAQVIDILGLMGDSSDNIPGCPGVGEKTAQKLVAEFGSIENLLDHTDRLKGALKTKVEANRKQIEFSKFLATIKTDVPIALEMDKLVREEADEDSLRRIFEELEFRTLINRVLKKNGAGSGILSSAGRNEYAGRNIGTDSNRKNGFAEGNIFSETGNSEFAQQGNNLSGRGGNESQQQGSNFFARGNSEFAQQESNLSARGGNESAQEGNNLSLKGKNDPAKGRSDRSAKGSGGSTKGKDGELSLSLFPEEEEAVQGDLFANFAGNGAGVPKKTSLSTLKTINTDYQFIDTEEKRKRIIQKLLTSKILSLDTETTGTEPMEAELVGMSFSIAENEAFYVPVPPDREEAVKIVAQFRPVFENEDSLKIGQNIKYDMIVLQNYGAELKGRLFDTMIAHYVLQPELRHGMDYLAEIYLHYKTISIEELIGPKGKHQRSMRDLDPQDVYLYACEDADVTLKLKNVLEKELKANDAETLFYDIEMPLVPVLVHIERNGVLLDTEALKQSSAHFTAEMQRIEQEIYEMAGESFNIASPKQVGEVLFDKLQIVEKAKKTKTGQYVTSEEVLESLRHKHPVVEKILEHRGLKKLLGTYIDALPQLINPRTGRVHTSFNQTVTATGRLSSSNPNLQNIPIRDENGKEIRKAFIPDEGCLFFSADYSQIELRIMAHLSKDKDMIDAFLSNHDIHAATAAKIYKTDLKEVDADMRRKAKTANFGIIYGISVFGLADRLGIERKEAKTLIDGYFETYPEVKAYMDESIQVAREQGYVETIFHRKRFLPDINSRNAIVRGYAERNAINAPIQGSAADIIKVAMTRIYNRFLAEGLQAKMILQVHDELNFSVPVSEKERVEEIVIEEMERACRMHVPLKADCGWGKNWLEAH</sequence>
<evidence type="ECO:0000256" key="13">
    <source>
        <dbReference type="ARBA" id="ARBA00023204"/>
    </source>
</evidence>
<dbReference type="Pfam" id="PF00476">
    <property type="entry name" value="DNA_pol_A"/>
    <property type="match status" value="1"/>
</dbReference>
<evidence type="ECO:0000256" key="1">
    <source>
        <dbReference type="ARBA" id="ARBA00007705"/>
    </source>
</evidence>
<keyword evidence="6 16" id="KW-0235">DNA replication</keyword>
<keyword evidence="10 16" id="KW-0269">Exonuclease</keyword>
<dbReference type="InterPro" id="IPR002298">
    <property type="entry name" value="DNA_polymerase_A"/>
</dbReference>
<dbReference type="SUPFAM" id="SSF47807">
    <property type="entry name" value="5' to 3' exonuclease, C-terminal subdomain"/>
    <property type="match status" value="1"/>
</dbReference>
<evidence type="ECO:0000313" key="22">
    <source>
        <dbReference type="Proteomes" id="UP000324383"/>
    </source>
</evidence>
<comment type="similarity">
    <text evidence="1 16">Belongs to the DNA polymerase type-A family.</text>
</comment>
<dbReference type="CDD" id="cd06139">
    <property type="entry name" value="DNA_polA_I_Ecoli_like_exo"/>
    <property type="match status" value="1"/>
</dbReference>
<name>A0A5D3EH36_9BACE</name>
<comment type="catalytic activity">
    <reaction evidence="14 16">
        <text>DNA(n) + a 2'-deoxyribonucleoside 5'-triphosphate = DNA(n+1) + diphosphate</text>
        <dbReference type="Rhea" id="RHEA:22508"/>
        <dbReference type="Rhea" id="RHEA-COMP:17339"/>
        <dbReference type="Rhea" id="RHEA-COMP:17340"/>
        <dbReference type="ChEBI" id="CHEBI:33019"/>
        <dbReference type="ChEBI" id="CHEBI:61560"/>
        <dbReference type="ChEBI" id="CHEBI:173112"/>
        <dbReference type="EC" id="2.7.7.7"/>
    </reaction>
</comment>
<dbReference type="InterPro" id="IPR020046">
    <property type="entry name" value="5-3_exonucl_a-hlix_arch_N"/>
</dbReference>
<feature type="compositionally biased region" description="Polar residues" evidence="17">
    <location>
        <begin position="328"/>
        <end position="357"/>
    </location>
</feature>
<dbReference type="FunFam" id="1.10.150.20:FF:000003">
    <property type="entry name" value="DNA polymerase I"/>
    <property type="match status" value="1"/>
</dbReference>
<dbReference type="CDD" id="cd09859">
    <property type="entry name" value="PIN_53EXO"/>
    <property type="match status" value="1"/>
</dbReference>
<evidence type="ECO:0000256" key="9">
    <source>
        <dbReference type="ARBA" id="ARBA00022801"/>
    </source>
</evidence>
<dbReference type="InterPro" id="IPR002421">
    <property type="entry name" value="5-3_exonuclease"/>
</dbReference>
<accession>A0A5D3EH36</accession>
<evidence type="ECO:0000313" key="21">
    <source>
        <dbReference type="EMBL" id="TYK35333.1"/>
    </source>
</evidence>
<keyword evidence="12 16" id="KW-0238">DNA-binding</keyword>
<evidence type="ECO:0000256" key="14">
    <source>
        <dbReference type="ARBA" id="ARBA00049244"/>
    </source>
</evidence>
<dbReference type="GO" id="GO:0003677">
    <property type="term" value="F:DNA binding"/>
    <property type="evidence" value="ECO:0007669"/>
    <property type="project" value="UniProtKB-UniRule"/>
</dbReference>
<keyword evidence="4 16" id="KW-0808">Transferase</keyword>
<keyword evidence="5 16" id="KW-0548">Nucleotidyltransferase</keyword>
<dbReference type="InterPro" id="IPR019760">
    <property type="entry name" value="DNA-dir_DNA_pol_A_CS"/>
</dbReference>
<keyword evidence="13 16" id="KW-0234">DNA repair</keyword>
<dbReference type="InterPro" id="IPR001098">
    <property type="entry name" value="DNA-dir_DNA_pol_A_palm_dom"/>
</dbReference>
<dbReference type="RefSeq" id="WP_148730131.1">
    <property type="nucleotide sequence ID" value="NZ_VKLW01000002.1"/>
</dbReference>
<evidence type="ECO:0000259" key="20">
    <source>
        <dbReference type="SMART" id="SM00482"/>
    </source>
</evidence>
<dbReference type="InterPro" id="IPR018320">
    <property type="entry name" value="DNA_polymerase_1"/>
</dbReference>
<dbReference type="GO" id="GO:0006302">
    <property type="term" value="P:double-strand break repair"/>
    <property type="evidence" value="ECO:0007669"/>
    <property type="project" value="TreeGrafter"/>
</dbReference>
<evidence type="ECO:0000259" key="18">
    <source>
        <dbReference type="SMART" id="SM00474"/>
    </source>
</evidence>
<dbReference type="NCBIfam" id="NF004397">
    <property type="entry name" value="PRK05755.1"/>
    <property type="match status" value="1"/>
</dbReference>
<dbReference type="SMART" id="SM00474">
    <property type="entry name" value="35EXOc"/>
    <property type="match status" value="1"/>
</dbReference>
<dbReference type="GO" id="GO:0003887">
    <property type="term" value="F:DNA-directed DNA polymerase activity"/>
    <property type="evidence" value="ECO:0007669"/>
    <property type="project" value="UniProtKB-UniRule"/>
</dbReference>
<dbReference type="Proteomes" id="UP000324383">
    <property type="component" value="Unassembled WGS sequence"/>
</dbReference>
<dbReference type="SUPFAM" id="SSF56672">
    <property type="entry name" value="DNA/RNA polymerases"/>
    <property type="match status" value="1"/>
</dbReference>
<dbReference type="SUPFAM" id="SSF53098">
    <property type="entry name" value="Ribonuclease H-like"/>
    <property type="match status" value="1"/>
</dbReference>
<feature type="region of interest" description="Disordered" evidence="17">
    <location>
        <begin position="300"/>
        <end position="357"/>
    </location>
</feature>
<dbReference type="InterPro" id="IPR036279">
    <property type="entry name" value="5-3_exonuclease_C_sf"/>
</dbReference>
<dbReference type="InterPro" id="IPR008918">
    <property type="entry name" value="HhH2"/>
</dbReference>
<evidence type="ECO:0000256" key="15">
    <source>
        <dbReference type="NCBIfam" id="TIGR00593"/>
    </source>
</evidence>
<protein>
    <recommendedName>
        <fullName evidence="3 15">DNA polymerase I</fullName>
        <ecNumber evidence="2 15">2.7.7.7</ecNumber>
    </recommendedName>
</protein>
<comment type="caution">
    <text evidence="21">The sequence shown here is derived from an EMBL/GenBank/DDBJ whole genome shotgun (WGS) entry which is preliminary data.</text>
</comment>
<dbReference type="PANTHER" id="PTHR10133">
    <property type="entry name" value="DNA POLYMERASE I"/>
    <property type="match status" value="1"/>
</dbReference>
<dbReference type="Gene3D" id="1.20.1060.10">
    <property type="entry name" value="Taq DNA Polymerase, Chain T, domain 4"/>
    <property type="match status" value="1"/>
</dbReference>
<feature type="domain" description="5'-3' exonuclease" evidence="19">
    <location>
        <begin position="5"/>
        <end position="265"/>
    </location>
</feature>
<dbReference type="InterPro" id="IPR012337">
    <property type="entry name" value="RNaseH-like_sf"/>
</dbReference>
<reference evidence="21 22" key="1">
    <citation type="submission" date="2019-07" db="EMBL/GenBank/DDBJ databases">
        <title>Draft Genome Sequences of Bacteroides pyogenes Strains Isolated from the Uterus Holstein Dairy Cows with Metritis.</title>
        <authorList>
            <person name="Cunha F."/>
            <person name="Galvao K.N."/>
            <person name="Jeon S.J."/>
            <person name="Jeong K.C."/>
        </authorList>
    </citation>
    <scope>NUCLEOTIDE SEQUENCE [LARGE SCALE GENOMIC DNA]</scope>
    <source>
        <strain evidence="21 22">KG-31</strain>
    </source>
</reference>
<dbReference type="SUPFAM" id="SSF88723">
    <property type="entry name" value="PIN domain-like"/>
    <property type="match status" value="1"/>
</dbReference>
<dbReference type="SMART" id="SM00279">
    <property type="entry name" value="HhH2"/>
    <property type="match status" value="1"/>
</dbReference>
<dbReference type="GO" id="GO:0008408">
    <property type="term" value="F:3'-5' exonuclease activity"/>
    <property type="evidence" value="ECO:0007669"/>
    <property type="project" value="UniProtKB-UniRule"/>
</dbReference>
<dbReference type="Gene3D" id="3.40.50.1010">
    <property type="entry name" value="5'-nuclease"/>
    <property type="match status" value="1"/>
</dbReference>
<dbReference type="FunFam" id="1.10.150.20:FF:000002">
    <property type="entry name" value="DNA polymerase I"/>
    <property type="match status" value="1"/>
</dbReference>
<dbReference type="InterPro" id="IPR029060">
    <property type="entry name" value="PIN-like_dom_sf"/>
</dbReference>
<dbReference type="NCBIfam" id="TIGR00593">
    <property type="entry name" value="pola"/>
    <property type="match status" value="1"/>
</dbReference>
<evidence type="ECO:0000259" key="19">
    <source>
        <dbReference type="SMART" id="SM00475"/>
    </source>
</evidence>
<dbReference type="EC" id="2.7.7.7" evidence="2 15"/>
<dbReference type="InterPro" id="IPR002562">
    <property type="entry name" value="3'-5'_exonuclease_dom"/>
</dbReference>
<dbReference type="GO" id="GO:0006261">
    <property type="term" value="P:DNA-templated DNA replication"/>
    <property type="evidence" value="ECO:0007669"/>
    <property type="project" value="UniProtKB-UniRule"/>
</dbReference>
<evidence type="ECO:0000256" key="7">
    <source>
        <dbReference type="ARBA" id="ARBA00022722"/>
    </source>
</evidence>
<evidence type="ECO:0000256" key="8">
    <source>
        <dbReference type="ARBA" id="ARBA00022763"/>
    </source>
</evidence>
<dbReference type="Gene3D" id="3.30.70.370">
    <property type="match status" value="1"/>
</dbReference>
<dbReference type="PANTHER" id="PTHR10133:SF27">
    <property type="entry name" value="DNA POLYMERASE NU"/>
    <property type="match status" value="1"/>
</dbReference>
<evidence type="ECO:0000256" key="11">
    <source>
        <dbReference type="ARBA" id="ARBA00022932"/>
    </source>
</evidence>
<evidence type="ECO:0000256" key="17">
    <source>
        <dbReference type="SAM" id="MobiDB-lite"/>
    </source>
</evidence>
<keyword evidence="11 16" id="KW-0239">DNA-directed DNA polymerase</keyword>